<dbReference type="RefSeq" id="WP_345416030.1">
    <property type="nucleotide sequence ID" value="NZ_AP031496.1"/>
</dbReference>
<reference evidence="3" key="1">
    <citation type="journal article" date="2019" name="Int. J. Syst. Evol. Microbiol.">
        <title>The Global Catalogue of Microorganisms (GCM) 10K type strain sequencing project: providing services to taxonomists for standard genome sequencing and annotation.</title>
        <authorList>
            <consortium name="The Broad Institute Genomics Platform"/>
            <consortium name="The Broad Institute Genome Sequencing Center for Infectious Disease"/>
            <person name="Wu L."/>
            <person name="Ma J."/>
        </authorList>
    </citation>
    <scope>NUCLEOTIDE SEQUENCE [LARGE SCALE GENOMIC DNA]</scope>
    <source>
        <strain evidence="3">JCM 19134</strain>
    </source>
</reference>
<accession>A0AAV3TXG5</accession>
<dbReference type="Gene3D" id="2.40.33.20">
    <property type="entry name" value="PK beta-barrel domain-like"/>
    <property type="match status" value="1"/>
</dbReference>
<dbReference type="PROSITE" id="PS51340">
    <property type="entry name" value="MOSC"/>
    <property type="match status" value="1"/>
</dbReference>
<keyword evidence="3" id="KW-1185">Reference proteome</keyword>
<evidence type="ECO:0000313" key="2">
    <source>
        <dbReference type="EMBL" id="GAA4930620.1"/>
    </source>
</evidence>
<dbReference type="AlphaFoldDB" id="A0AAV3TXG5"/>
<dbReference type="GO" id="GO:0030151">
    <property type="term" value="F:molybdenum ion binding"/>
    <property type="evidence" value="ECO:0007669"/>
    <property type="project" value="InterPro"/>
</dbReference>
<dbReference type="InterPro" id="IPR052353">
    <property type="entry name" value="Benzoxazolinone_Detox_Enz"/>
</dbReference>
<proteinExistence type="predicted"/>
<dbReference type="InterPro" id="IPR005302">
    <property type="entry name" value="MoCF_Sase_C"/>
</dbReference>
<dbReference type="PANTHER" id="PTHR30212:SF2">
    <property type="entry name" value="PROTEIN YIIM"/>
    <property type="match status" value="1"/>
</dbReference>
<gene>
    <name evidence="2" type="ORF">GCM10025791_03170</name>
</gene>
<dbReference type="SUPFAM" id="SSF50800">
    <property type="entry name" value="PK beta-barrel domain-like"/>
    <property type="match status" value="1"/>
</dbReference>
<sequence length="208" mass="22859">MQLVSLNVSTCQTIEYNGKQVATGIFKTPAAQPLQVSFQGIEGDEQADLVNHGGSHKAVYGFCTSHYSHWNNVIQRNISWGAFGENLSVDSLSEGSIFIGDQFSVGSCVLEVSQPRVPCFKLGVALGDKTLPKQFTAHGRTGVYFRVLREGTIQVGDALTKIHGVENSVSIESLFRAKFDKSFDEKAFVFSKARQLVALAPEWQEKVR</sequence>
<dbReference type="EMBL" id="BAABLX010000003">
    <property type="protein sequence ID" value="GAA4930620.1"/>
    <property type="molecule type" value="Genomic_DNA"/>
</dbReference>
<dbReference type="InterPro" id="IPR011037">
    <property type="entry name" value="Pyrv_Knase-like_insert_dom_sf"/>
</dbReference>
<feature type="domain" description="MOSC" evidence="1">
    <location>
        <begin position="28"/>
        <end position="162"/>
    </location>
</feature>
<organism evidence="2 3">
    <name type="scientific">Halioxenophilus aromaticivorans</name>
    <dbReference type="NCBI Taxonomy" id="1306992"/>
    <lineage>
        <taxon>Bacteria</taxon>
        <taxon>Pseudomonadati</taxon>
        <taxon>Pseudomonadota</taxon>
        <taxon>Gammaproteobacteria</taxon>
        <taxon>Alteromonadales</taxon>
        <taxon>Alteromonadaceae</taxon>
        <taxon>Halioxenophilus</taxon>
    </lineage>
</organism>
<dbReference type="GO" id="GO:0003824">
    <property type="term" value="F:catalytic activity"/>
    <property type="evidence" value="ECO:0007669"/>
    <property type="project" value="InterPro"/>
</dbReference>
<dbReference type="GO" id="GO:0030170">
    <property type="term" value="F:pyridoxal phosphate binding"/>
    <property type="evidence" value="ECO:0007669"/>
    <property type="project" value="InterPro"/>
</dbReference>
<evidence type="ECO:0000313" key="3">
    <source>
        <dbReference type="Proteomes" id="UP001409585"/>
    </source>
</evidence>
<dbReference type="PANTHER" id="PTHR30212">
    <property type="entry name" value="PROTEIN YIIM"/>
    <property type="match status" value="1"/>
</dbReference>
<dbReference type="Pfam" id="PF03473">
    <property type="entry name" value="MOSC"/>
    <property type="match status" value="1"/>
</dbReference>
<evidence type="ECO:0000259" key="1">
    <source>
        <dbReference type="PROSITE" id="PS51340"/>
    </source>
</evidence>
<protein>
    <submittedName>
        <fullName evidence="2">MOSC domain-containing protein</fullName>
    </submittedName>
</protein>
<dbReference type="Proteomes" id="UP001409585">
    <property type="component" value="Unassembled WGS sequence"/>
</dbReference>
<name>A0AAV3TXG5_9ALTE</name>
<comment type="caution">
    <text evidence="2">The sequence shown here is derived from an EMBL/GenBank/DDBJ whole genome shotgun (WGS) entry which is preliminary data.</text>
</comment>